<sequence length="946" mass="109674">MGSLYRSEQMRFCQMIVQKDAAFSCVAELGKHPYVQFKDLNANVNPFQRMYLRDIQRFEELERKLRFLDAQIRKDDIEVNDDVGGDDTYEVLAPHELNQLEGTLIDLERDVISMNENNIILKRNYFELKEWEAILEKTDHFFEEGISDVAMHEIEATQEDSALVLSSGKEPIGFLAGVVNRDRVNVFEKVLWRACHKTAFIRTTDIEEELENPDNGEICSKSVFLIFYKGDRLRIIIEKVCEGFKAKLYNSCPKNSKDRHAAARDIKARISDMRTVLGQTQEHRYKVLQAASNSVRQWQKEVRMQKSVYYTLNLFTFDAIGKFFVAECWVPYVDLENVRLALEEGVRKSGSSVRPVLNLLETTEEPPTYNRVNKFTRVFQAIVDSYGTASYLEINPAPYTIITFPFIFSCMFGDLGHGIIMLLVGLWMVLREKNLAARNIKDEIFNMFYGGRYIVLLMGIFSIYAGFLYNDLFAKSFNLFGSKWRNPFPNAEIESWDSQSILMHKEIMIDLPPSRSYMHDSGPYWFGVDPVWNLAENRLNFSNSLKMKLSVILGIAQMTFGVFLSLLNYIYFKSKIEIYTVFIPQILFMLCIFIYLCVQIVIKWLFFWVQEEYIFGLLYPGSNCAPSLLIGLINMFMFKYRRLGFLNESKIVSQNDGHVTYENWPDCYLSQWYPGQSTLEAILVIIAVICVPVMLFGKPIHFLLHRKKRNVVSDNAVIWMNQENEKAEITLNENGSGLNKKDWEETISDNECEEESFGDVMVHQAIHTIEYVLGCVSHTASYLRLWALSLAHAQLSEVLWEMVLVQAFSISGIAGYIAAYLVFFAFGVLTISILVLMEGLSAFLHALRLHWVEFQSKFYLGLGYPFLPFYFKDVLLKANVAEKFFRTPLSNKLLLQIKISLIWTCHYEVRITCWTTEKRVADRIPHESPDCWDYNTRPTLLRRNGD</sequence>
<accession>J9F1F6</accession>
<evidence type="ECO:0000313" key="12">
    <source>
        <dbReference type="Proteomes" id="UP000004810"/>
    </source>
</evidence>
<feature type="transmembrane region" description="Helical" evidence="9">
    <location>
        <begin position="406"/>
        <end position="430"/>
    </location>
</feature>
<proteinExistence type="inferred from homology"/>
<feature type="transmembrane region" description="Helical" evidence="9">
    <location>
        <begin position="614"/>
        <end position="638"/>
    </location>
</feature>
<dbReference type="GO" id="GO:0051117">
    <property type="term" value="F:ATPase binding"/>
    <property type="evidence" value="ECO:0007669"/>
    <property type="project" value="TreeGrafter"/>
</dbReference>
<gene>
    <name evidence="11" type="ORF">WUBG_00758</name>
</gene>
<organism evidence="11 12">
    <name type="scientific">Wuchereria bancrofti</name>
    <dbReference type="NCBI Taxonomy" id="6293"/>
    <lineage>
        <taxon>Eukaryota</taxon>
        <taxon>Metazoa</taxon>
        <taxon>Ecdysozoa</taxon>
        <taxon>Nematoda</taxon>
        <taxon>Chromadorea</taxon>
        <taxon>Rhabditida</taxon>
        <taxon>Spirurina</taxon>
        <taxon>Spiruromorpha</taxon>
        <taxon>Filarioidea</taxon>
        <taxon>Onchocercidae</taxon>
        <taxon>Wuchereria</taxon>
    </lineage>
</organism>
<dbReference type="PANTHER" id="PTHR11629:SF73">
    <property type="entry name" value="V-TYPE PROTON ATPASE 116 KDA SUBUNIT A 2"/>
    <property type="match status" value="1"/>
</dbReference>
<dbReference type="GO" id="GO:0000220">
    <property type="term" value="C:vacuolar proton-transporting V-type ATPase, V0 domain"/>
    <property type="evidence" value="ECO:0007669"/>
    <property type="project" value="InterPro"/>
</dbReference>
<comment type="similarity">
    <text evidence="2 9">Belongs to the V-ATPase 116 kDa subunit family.</text>
</comment>
<keyword evidence="5 9" id="KW-0375">Hydrogen ion transport</keyword>
<dbReference type="Proteomes" id="UP000004810">
    <property type="component" value="Unassembled WGS sequence"/>
</dbReference>
<feature type="transmembrane region" description="Helical" evidence="9">
    <location>
        <begin position="450"/>
        <end position="469"/>
    </location>
</feature>
<keyword evidence="7 9" id="KW-0406">Ion transport</keyword>
<evidence type="ECO:0000256" key="2">
    <source>
        <dbReference type="ARBA" id="ARBA00009904"/>
    </source>
</evidence>
<evidence type="ECO:0000256" key="3">
    <source>
        <dbReference type="ARBA" id="ARBA00022448"/>
    </source>
</evidence>
<dbReference type="GO" id="GO:0007035">
    <property type="term" value="P:vacuolar acidification"/>
    <property type="evidence" value="ECO:0007669"/>
    <property type="project" value="TreeGrafter"/>
</dbReference>
<evidence type="ECO:0000256" key="5">
    <source>
        <dbReference type="ARBA" id="ARBA00022781"/>
    </source>
</evidence>
<comment type="caution">
    <text evidence="11">The sequence shown here is derived from an EMBL/GenBank/DDBJ whole genome shotgun (WGS) entry which is preliminary data.</text>
</comment>
<feature type="transmembrane region" description="Helical" evidence="9">
    <location>
        <begin position="823"/>
        <end position="847"/>
    </location>
</feature>
<evidence type="ECO:0000256" key="10">
    <source>
        <dbReference type="SAM" id="Coils"/>
    </source>
</evidence>
<dbReference type="AlphaFoldDB" id="J9F1F6"/>
<dbReference type="Pfam" id="PF01496">
    <property type="entry name" value="V_ATPase_I"/>
    <property type="match status" value="1"/>
</dbReference>
<comment type="subcellular location">
    <subcellularLocation>
        <location evidence="1">Membrane</location>
        <topology evidence="1">Multi-pass membrane protein</topology>
    </subcellularLocation>
</comment>
<evidence type="ECO:0000313" key="11">
    <source>
        <dbReference type="EMBL" id="EJW88328.1"/>
    </source>
</evidence>
<dbReference type="GO" id="GO:0005886">
    <property type="term" value="C:plasma membrane"/>
    <property type="evidence" value="ECO:0007669"/>
    <property type="project" value="TreeGrafter"/>
</dbReference>
<dbReference type="InterPro" id="IPR002490">
    <property type="entry name" value="V-ATPase_116kDa_su"/>
</dbReference>
<dbReference type="PIRSF" id="PIRSF001293">
    <property type="entry name" value="ATP6V0A1"/>
    <property type="match status" value="1"/>
</dbReference>
<dbReference type="InterPro" id="IPR026028">
    <property type="entry name" value="V-type_ATPase_116kDa_su_euka"/>
</dbReference>
<evidence type="ECO:0000256" key="8">
    <source>
        <dbReference type="ARBA" id="ARBA00023136"/>
    </source>
</evidence>
<evidence type="ECO:0000256" key="7">
    <source>
        <dbReference type="ARBA" id="ARBA00023065"/>
    </source>
</evidence>
<feature type="coiled-coil region" evidence="10">
    <location>
        <begin position="58"/>
        <end position="117"/>
    </location>
</feature>
<evidence type="ECO:0000256" key="1">
    <source>
        <dbReference type="ARBA" id="ARBA00004141"/>
    </source>
</evidence>
<keyword evidence="8 9" id="KW-0472">Membrane</keyword>
<feature type="transmembrane region" description="Helical" evidence="9">
    <location>
        <begin position="578"/>
        <end position="602"/>
    </location>
</feature>
<evidence type="ECO:0000256" key="6">
    <source>
        <dbReference type="ARBA" id="ARBA00022989"/>
    </source>
</evidence>
<feature type="transmembrane region" description="Helical" evidence="9">
    <location>
        <begin position="681"/>
        <end position="700"/>
    </location>
</feature>
<dbReference type="PANTHER" id="PTHR11629">
    <property type="entry name" value="VACUOLAR PROTON ATPASES"/>
    <property type="match status" value="1"/>
</dbReference>
<keyword evidence="3 9" id="KW-0813">Transport</keyword>
<name>J9F1F6_WUCBA</name>
<comment type="function">
    <text evidence="9">Essential component of the vacuolar proton pump (V-ATPase), a multimeric enzyme that catalyzes the translocation of protons across the membranes. Required for assembly and activity of the V-ATPase.</text>
</comment>
<keyword evidence="10" id="KW-0175">Coiled coil</keyword>
<protein>
    <recommendedName>
        <fullName evidence="9">V-type proton ATPase subunit a</fullName>
    </recommendedName>
</protein>
<reference evidence="12" key="1">
    <citation type="submission" date="2012-08" db="EMBL/GenBank/DDBJ databases">
        <title>The Genome Sequence of Wuchereria bancrofti.</title>
        <authorList>
            <person name="Nutman T.B."/>
            <person name="Fink D.L."/>
            <person name="Russ C."/>
            <person name="Young S."/>
            <person name="Zeng Q."/>
            <person name="Koehrsen M."/>
            <person name="Alvarado L."/>
            <person name="Berlin A."/>
            <person name="Chapman S.B."/>
            <person name="Chen Z."/>
            <person name="Freedman E."/>
            <person name="Gellesch M."/>
            <person name="Goldberg J."/>
            <person name="Griggs A."/>
            <person name="Gujja S."/>
            <person name="Heilman E.R."/>
            <person name="Heiman D."/>
            <person name="Hepburn T."/>
            <person name="Howarth C."/>
            <person name="Jen D."/>
            <person name="Larson L."/>
            <person name="Lewis B."/>
            <person name="Mehta T."/>
            <person name="Park D."/>
            <person name="Pearson M."/>
            <person name="Roberts A."/>
            <person name="Saif S."/>
            <person name="Shea T."/>
            <person name="Shenoy N."/>
            <person name="Sisk P."/>
            <person name="Stolte C."/>
            <person name="Sykes S."/>
            <person name="Walk T."/>
            <person name="White J."/>
            <person name="Yandava C."/>
            <person name="Haas B."/>
            <person name="Henn M.R."/>
            <person name="Nusbaum C."/>
            <person name="Birren B."/>
        </authorList>
    </citation>
    <scope>NUCLEOTIDE SEQUENCE [LARGE SCALE GENOMIC DNA]</scope>
    <source>
        <strain evidence="12">NA</strain>
    </source>
</reference>
<evidence type="ECO:0000256" key="9">
    <source>
        <dbReference type="RuleBase" id="RU361189"/>
    </source>
</evidence>
<keyword evidence="4 9" id="KW-0812">Transmembrane</keyword>
<evidence type="ECO:0000256" key="4">
    <source>
        <dbReference type="ARBA" id="ARBA00022692"/>
    </source>
</evidence>
<dbReference type="EMBL" id="ADBV01000144">
    <property type="protein sequence ID" value="EJW88328.1"/>
    <property type="molecule type" value="Genomic_DNA"/>
</dbReference>
<dbReference type="GO" id="GO:0046961">
    <property type="term" value="F:proton-transporting ATPase activity, rotational mechanism"/>
    <property type="evidence" value="ECO:0007669"/>
    <property type="project" value="InterPro"/>
</dbReference>
<keyword evidence="6 9" id="KW-1133">Transmembrane helix</keyword>
<feature type="transmembrane region" description="Helical" evidence="9">
    <location>
        <begin position="549"/>
        <end position="572"/>
    </location>
</feature>